<dbReference type="CDD" id="cd07185">
    <property type="entry name" value="OmpA_C-like"/>
    <property type="match status" value="1"/>
</dbReference>
<dbReference type="RefSeq" id="WP_091408140.1">
    <property type="nucleotide sequence ID" value="NZ_FOAB01000003.1"/>
</dbReference>
<dbReference type="SUPFAM" id="SSF103088">
    <property type="entry name" value="OmpA-like"/>
    <property type="match status" value="1"/>
</dbReference>
<dbReference type="Pfam" id="PF00691">
    <property type="entry name" value="OmpA"/>
    <property type="match status" value="1"/>
</dbReference>
<organism evidence="7 8">
    <name type="scientific">Aquimarina amphilecti</name>
    <dbReference type="NCBI Taxonomy" id="1038014"/>
    <lineage>
        <taxon>Bacteria</taxon>
        <taxon>Pseudomonadati</taxon>
        <taxon>Bacteroidota</taxon>
        <taxon>Flavobacteriia</taxon>
        <taxon>Flavobacteriales</taxon>
        <taxon>Flavobacteriaceae</taxon>
        <taxon>Aquimarina</taxon>
    </lineage>
</organism>
<dbReference type="GO" id="GO:0009279">
    <property type="term" value="C:cell outer membrane"/>
    <property type="evidence" value="ECO:0007669"/>
    <property type="project" value="UniProtKB-SubCell"/>
</dbReference>
<keyword evidence="2 4" id="KW-0472">Membrane</keyword>
<dbReference type="OrthoDB" id="9800869at2"/>
<dbReference type="STRING" id="1038014.SAMN04487910_2154"/>
<dbReference type="PROSITE" id="PS51123">
    <property type="entry name" value="OMPA_2"/>
    <property type="match status" value="1"/>
</dbReference>
<feature type="compositionally biased region" description="Basic and acidic residues" evidence="5">
    <location>
        <begin position="42"/>
        <end position="67"/>
    </location>
</feature>
<accession>A0A1H7NPN6</accession>
<name>A0A1H7NPN6_AQUAM</name>
<dbReference type="InterPro" id="IPR050330">
    <property type="entry name" value="Bact_OuterMem_StrucFunc"/>
</dbReference>
<dbReference type="PANTHER" id="PTHR30329">
    <property type="entry name" value="STATOR ELEMENT OF FLAGELLAR MOTOR COMPLEX"/>
    <property type="match status" value="1"/>
</dbReference>
<feature type="region of interest" description="Disordered" evidence="5">
    <location>
        <begin position="42"/>
        <end position="92"/>
    </location>
</feature>
<dbReference type="InterPro" id="IPR006664">
    <property type="entry name" value="OMP_bac"/>
</dbReference>
<dbReference type="AlphaFoldDB" id="A0A1H7NPN6"/>
<evidence type="ECO:0000259" key="6">
    <source>
        <dbReference type="PROSITE" id="PS51123"/>
    </source>
</evidence>
<sequence length="453" mass="51162">MKTTKQIMGIAVLLFVMFIPQNMEAQFWKKVAKTAERAAEKTVLKKTEEKVSKKTSKTIDDTVDGKPKKNKKNKKSKKNKKENGAIISSENKGKNDVNTVENIEPSFAAYSKFDFIAGENIIAFEDFSQDEIGDLPARWNSSNSAEVVTLSNEEGRFIQIGAGTGSYVPEFIDEFPDNFTLEYDVVFDYDVSEYAYQRDLMVVFSDVENPGYELQDHTPGKNGFVFAIRGGNSYGGKVDVHKYCSDSKLNLSSDKQIAQLDKKNNSRGEKMHVSIWKQKQRMRVYIDEKKVFDIPRAFEKATILKNVKFFSQTKPENTFYYIGNIRYAVGKPDMRNKLITEGKLITYGITFDTGKASVKSESYGTIKKIAKVLSDNPSIKVLITGHTDKDGDETSNKKLSKRRAMSVKNVLVNEFGIDVSRLKTDGKGESEPISKESTPEAKAKNRRVEFKKL</sequence>
<evidence type="ECO:0000313" key="8">
    <source>
        <dbReference type="Proteomes" id="UP000198521"/>
    </source>
</evidence>
<feature type="region of interest" description="Disordered" evidence="5">
    <location>
        <begin position="422"/>
        <end position="453"/>
    </location>
</feature>
<evidence type="ECO:0000313" key="7">
    <source>
        <dbReference type="EMBL" id="SEL24978.1"/>
    </source>
</evidence>
<gene>
    <name evidence="7" type="ORF">SAMN04487910_2154</name>
</gene>
<keyword evidence="8" id="KW-1185">Reference proteome</keyword>
<dbReference type="PRINTS" id="PR01021">
    <property type="entry name" value="OMPADOMAIN"/>
</dbReference>
<protein>
    <submittedName>
        <fullName evidence="7">OmpA family protein</fullName>
    </submittedName>
</protein>
<comment type="subcellular location">
    <subcellularLocation>
        <location evidence="1">Cell outer membrane</location>
    </subcellularLocation>
</comment>
<reference evidence="7 8" key="1">
    <citation type="submission" date="2016-10" db="EMBL/GenBank/DDBJ databases">
        <authorList>
            <person name="de Groot N.N."/>
        </authorList>
    </citation>
    <scope>NUCLEOTIDE SEQUENCE [LARGE SCALE GENOMIC DNA]</scope>
    <source>
        <strain evidence="7 8">DSM 25232</strain>
    </source>
</reference>
<proteinExistence type="predicted"/>
<feature type="compositionally biased region" description="Basic residues" evidence="5">
    <location>
        <begin position="68"/>
        <end position="80"/>
    </location>
</feature>
<evidence type="ECO:0000256" key="5">
    <source>
        <dbReference type="SAM" id="MobiDB-lite"/>
    </source>
</evidence>
<evidence type="ECO:0000256" key="1">
    <source>
        <dbReference type="ARBA" id="ARBA00004442"/>
    </source>
</evidence>
<dbReference type="Proteomes" id="UP000198521">
    <property type="component" value="Unassembled WGS sequence"/>
</dbReference>
<dbReference type="Gene3D" id="3.30.1330.60">
    <property type="entry name" value="OmpA-like domain"/>
    <property type="match status" value="1"/>
</dbReference>
<dbReference type="EMBL" id="FOAB01000003">
    <property type="protein sequence ID" value="SEL24978.1"/>
    <property type="molecule type" value="Genomic_DNA"/>
</dbReference>
<dbReference type="PANTHER" id="PTHR30329:SF21">
    <property type="entry name" value="LIPOPROTEIN YIAD-RELATED"/>
    <property type="match status" value="1"/>
</dbReference>
<feature type="domain" description="OmpA-like" evidence="6">
    <location>
        <begin position="338"/>
        <end position="453"/>
    </location>
</feature>
<dbReference type="InterPro" id="IPR006665">
    <property type="entry name" value="OmpA-like"/>
</dbReference>
<keyword evidence="3" id="KW-0998">Cell outer membrane</keyword>
<dbReference type="Gene3D" id="2.60.120.560">
    <property type="entry name" value="Exo-inulinase, domain 1"/>
    <property type="match status" value="1"/>
</dbReference>
<dbReference type="InterPro" id="IPR036737">
    <property type="entry name" value="OmpA-like_sf"/>
</dbReference>
<evidence type="ECO:0000256" key="4">
    <source>
        <dbReference type="PROSITE-ProRule" id="PRU00473"/>
    </source>
</evidence>
<evidence type="ECO:0000256" key="3">
    <source>
        <dbReference type="ARBA" id="ARBA00023237"/>
    </source>
</evidence>
<evidence type="ECO:0000256" key="2">
    <source>
        <dbReference type="ARBA" id="ARBA00023136"/>
    </source>
</evidence>